<sequence length="286" mass="30589">MTIDQALFAARRLLGQSGIETAALDARILLQWATGLTAEQLVMRGGEELPDDAGKRFEEAIAARRRGMPVSRWMGRREFWGMDLVLGPETLDPRPDTETLVAAVLSRLGRTSRPFIRDMGTGTGAILLALLKELPRARGLGSDLSFGALKQARLNANALGLSGRAGFLLSDWGAVPARRADVLVSNPPYIARGELAGLAADVRHHDPRRALDGGADGLVPYRILANQLGGLVHSGGLIALEIGYRQGEDVLSILKQAGADVTGRGLGLVYDLAGRPRVVVARAPRR</sequence>
<feature type="binding site" evidence="5">
    <location>
        <position position="172"/>
    </location>
    <ligand>
        <name>S-adenosyl-L-methionine</name>
        <dbReference type="ChEBI" id="CHEBI:59789"/>
    </ligand>
</feature>
<dbReference type="Pfam" id="PF05175">
    <property type="entry name" value="MTS"/>
    <property type="match status" value="1"/>
</dbReference>
<name>A0A845Q8Q8_9HYPH</name>
<dbReference type="GO" id="GO:0102559">
    <property type="term" value="F:peptide chain release factor N(5)-glutamine methyltransferase activity"/>
    <property type="evidence" value="ECO:0007669"/>
    <property type="project" value="UniProtKB-EC"/>
</dbReference>
<dbReference type="PANTHER" id="PTHR18895:SF74">
    <property type="entry name" value="MTRF1L RELEASE FACTOR GLUTAMINE METHYLTRANSFERASE"/>
    <property type="match status" value="1"/>
</dbReference>
<evidence type="ECO:0000313" key="8">
    <source>
        <dbReference type="EMBL" id="NBG94610.1"/>
    </source>
</evidence>
<comment type="caution">
    <text evidence="8">The sequence shown here is derived from an EMBL/GenBank/DDBJ whole genome shotgun (WGS) entry which is preliminary data.</text>
</comment>
<dbReference type="Gene3D" id="3.40.50.150">
    <property type="entry name" value="Vaccinia Virus protein VP39"/>
    <property type="match status" value="1"/>
</dbReference>
<gene>
    <name evidence="5 8" type="primary">prmC</name>
    <name evidence="8" type="ORF">GTQ45_02540</name>
</gene>
<evidence type="ECO:0000256" key="3">
    <source>
        <dbReference type="ARBA" id="ARBA00022691"/>
    </source>
</evidence>
<dbReference type="Proteomes" id="UP000470384">
    <property type="component" value="Unassembled WGS sequence"/>
</dbReference>
<feature type="domain" description="Release factor glutamine methyltransferase N-terminal" evidence="7">
    <location>
        <begin position="5"/>
        <end position="72"/>
    </location>
</feature>
<dbReference type="NCBIfam" id="TIGR03534">
    <property type="entry name" value="RF_mod_PrmC"/>
    <property type="match status" value="1"/>
</dbReference>
<keyword evidence="9" id="KW-1185">Reference proteome</keyword>
<evidence type="ECO:0000256" key="1">
    <source>
        <dbReference type="ARBA" id="ARBA00022603"/>
    </source>
</evidence>
<dbReference type="EMBL" id="WXYQ01000001">
    <property type="protein sequence ID" value="NBG94610.1"/>
    <property type="molecule type" value="Genomic_DNA"/>
</dbReference>
<dbReference type="Pfam" id="PF17827">
    <property type="entry name" value="PrmC_N"/>
    <property type="match status" value="1"/>
</dbReference>
<dbReference type="SUPFAM" id="SSF53335">
    <property type="entry name" value="S-adenosyl-L-methionine-dependent methyltransferases"/>
    <property type="match status" value="1"/>
</dbReference>
<dbReference type="GO" id="GO:0032259">
    <property type="term" value="P:methylation"/>
    <property type="evidence" value="ECO:0007669"/>
    <property type="project" value="UniProtKB-KW"/>
</dbReference>
<feature type="binding site" evidence="5">
    <location>
        <begin position="186"/>
        <end position="189"/>
    </location>
    <ligand>
        <name>substrate</name>
    </ligand>
</feature>
<dbReference type="OrthoDB" id="9800643at2"/>
<accession>A0A845Q8Q8</accession>
<organism evidence="8 9">
    <name type="scientific">Pyruvatibacter mobilis</name>
    <dbReference type="NCBI Taxonomy" id="1712261"/>
    <lineage>
        <taxon>Bacteria</taxon>
        <taxon>Pseudomonadati</taxon>
        <taxon>Pseudomonadota</taxon>
        <taxon>Alphaproteobacteria</taxon>
        <taxon>Hyphomicrobiales</taxon>
        <taxon>Parvibaculaceae</taxon>
        <taxon>Pyruvatibacter</taxon>
    </lineage>
</organism>
<feature type="binding site" evidence="5">
    <location>
        <begin position="120"/>
        <end position="124"/>
    </location>
    <ligand>
        <name>S-adenosyl-L-methionine</name>
        <dbReference type="ChEBI" id="CHEBI:59789"/>
    </ligand>
</feature>
<evidence type="ECO:0000313" key="9">
    <source>
        <dbReference type="Proteomes" id="UP000470384"/>
    </source>
</evidence>
<dbReference type="InterPro" id="IPR029063">
    <property type="entry name" value="SAM-dependent_MTases_sf"/>
</dbReference>
<comment type="similarity">
    <text evidence="5">Belongs to the protein N5-glutamine methyltransferase family. PrmC subfamily.</text>
</comment>
<dbReference type="AlphaFoldDB" id="A0A845Q8Q8"/>
<evidence type="ECO:0000259" key="7">
    <source>
        <dbReference type="Pfam" id="PF17827"/>
    </source>
</evidence>
<dbReference type="InterPro" id="IPR002052">
    <property type="entry name" value="DNA_methylase_N6_adenine_CS"/>
</dbReference>
<dbReference type="InterPro" id="IPR019874">
    <property type="entry name" value="RF_methyltr_PrmC"/>
</dbReference>
<dbReference type="NCBIfam" id="TIGR00536">
    <property type="entry name" value="hemK_fam"/>
    <property type="match status" value="1"/>
</dbReference>
<dbReference type="PROSITE" id="PS00092">
    <property type="entry name" value="N6_MTASE"/>
    <property type="match status" value="1"/>
</dbReference>
<proteinExistence type="inferred from homology"/>
<evidence type="ECO:0000256" key="5">
    <source>
        <dbReference type="HAMAP-Rule" id="MF_02126"/>
    </source>
</evidence>
<evidence type="ECO:0000256" key="2">
    <source>
        <dbReference type="ARBA" id="ARBA00022679"/>
    </source>
</evidence>
<dbReference type="HAMAP" id="MF_02126">
    <property type="entry name" value="RF_methyltr_PrmC"/>
    <property type="match status" value="1"/>
</dbReference>
<comment type="function">
    <text evidence="5">Methylates the class 1 translation termination release factors RF1/PrfA and RF2/PrfB on the glutamine residue of the universally conserved GGQ motif.</text>
</comment>
<dbReference type="EC" id="2.1.1.297" evidence="5"/>
<dbReference type="CDD" id="cd02440">
    <property type="entry name" value="AdoMet_MTases"/>
    <property type="match status" value="1"/>
</dbReference>
<dbReference type="InterPro" id="IPR040758">
    <property type="entry name" value="PrmC_N"/>
</dbReference>
<evidence type="ECO:0000256" key="4">
    <source>
        <dbReference type="ARBA" id="ARBA00048391"/>
    </source>
</evidence>
<protein>
    <recommendedName>
        <fullName evidence="5">Release factor glutamine methyltransferase</fullName>
        <shortName evidence="5">RF MTase</shortName>
        <ecNumber evidence="5">2.1.1.297</ecNumber>
    </recommendedName>
    <alternativeName>
        <fullName evidence="5">N5-glutamine methyltransferase PrmC</fullName>
    </alternativeName>
    <alternativeName>
        <fullName evidence="5">Protein-(glutamine-N5) MTase PrmC</fullName>
    </alternativeName>
    <alternativeName>
        <fullName evidence="5">Protein-glutamine N-methyltransferase PrmC</fullName>
    </alternativeName>
</protein>
<dbReference type="InterPro" id="IPR007848">
    <property type="entry name" value="Small_mtfrase_dom"/>
</dbReference>
<dbReference type="Gene3D" id="1.10.8.10">
    <property type="entry name" value="DNA helicase RuvA subunit, C-terminal domain"/>
    <property type="match status" value="1"/>
</dbReference>
<dbReference type="GO" id="GO:0003676">
    <property type="term" value="F:nucleic acid binding"/>
    <property type="evidence" value="ECO:0007669"/>
    <property type="project" value="InterPro"/>
</dbReference>
<evidence type="ECO:0000259" key="6">
    <source>
        <dbReference type="Pfam" id="PF05175"/>
    </source>
</evidence>
<keyword evidence="2 5" id="KW-0808">Transferase</keyword>
<feature type="binding site" evidence="5">
    <location>
        <position position="186"/>
    </location>
    <ligand>
        <name>S-adenosyl-L-methionine</name>
        <dbReference type="ChEBI" id="CHEBI:59789"/>
    </ligand>
</feature>
<comment type="catalytic activity">
    <reaction evidence="4 5">
        <text>L-glutaminyl-[peptide chain release factor] + S-adenosyl-L-methionine = N(5)-methyl-L-glutaminyl-[peptide chain release factor] + S-adenosyl-L-homocysteine + H(+)</text>
        <dbReference type="Rhea" id="RHEA:42896"/>
        <dbReference type="Rhea" id="RHEA-COMP:10271"/>
        <dbReference type="Rhea" id="RHEA-COMP:10272"/>
        <dbReference type="ChEBI" id="CHEBI:15378"/>
        <dbReference type="ChEBI" id="CHEBI:30011"/>
        <dbReference type="ChEBI" id="CHEBI:57856"/>
        <dbReference type="ChEBI" id="CHEBI:59789"/>
        <dbReference type="ChEBI" id="CHEBI:61891"/>
        <dbReference type="EC" id="2.1.1.297"/>
    </reaction>
</comment>
<feature type="binding site" evidence="5">
    <location>
        <position position="143"/>
    </location>
    <ligand>
        <name>S-adenosyl-L-methionine</name>
        <dbReference type="ChEBI" id="CHEBI:59789"/>
    </ligand>
</feature>
<reference evidence="8 9" key="1">
    <citation type="journal article" date="2016" name="Int. J. Syst. Evol. Microbiol.">
        <title>Pyruvatibacter mobilis gen. nov., sp. nov., a marine bacterium from the culture broth of Picochlorum sp. 122.</title>
        <authorList>
            <person name="Wang G."/>
            <person name="Tang M."/>
            <person name="Wu H."/>
            <person name="Dai S."/>
            <person name="Li T."/>
            <person name="Chen C."/>
            <person name="He H."/>
            <person name="Fan J."/>
            <person name="Xiang W."/>
            <person name="Li X."/>
        </authorList>
    </citation>
    <scope>NUCLEOTIDE SEQUENCE [LARGE SCALE GENOMIC DNA]</scope>
    <source>
        <strain evidence="8 9">GYP-11</strain>
    </source>
</reference>
<dbReference type="InterPro" id="IPR050320">
    <property type="entry name" value="N5-glutamine_MTase"/>
</dbReference>
<dbReference type="PANTHER" id="PTHR18895">
    <property type="entry name" value="HEMK METHYLTRANSFERASE"/>
    <property type="match status" value="1"/>
</dbReference>
<keyword evidence="1 5" id="KW-0489">Methyltransferase</keyword>
<dbReference type="InterPro" id="IPR004556">
    <property type="entry name" value="HemK-like"/>
</dbReference>
<keyword evidence="3 5" id="KW-0949">S-adenosyl-L-methionine</keyword>
<feature type="domain" description="Methyltransferase small" evidence="6">
    <location>
        <begin position="106"/>
        <end position="194"/>
    </location>
</feature>